<dbReference type="SUPFAM" id="SSF46894">
    <property type="entry name" value="C-terminal effector domain of the bipartite response regulators"/>
    <property type="match status" value="1"/>
</dbReference>
<evidence type="ECO:0000313" key="8">
    <source>
        <dbReference type="Proteomes" id="UP001500427"/>
    </source>
</evidence>
<dbReference type="InterPro" id="IPR051677">
    <property type="entry name" value="AfsR-DnrI-RedD_regulator"/>
</dbReference>
<organism evidence="7 8">
    <name type="scientific">Terrabacter aeriphilus</name>
    <dbReference type="NCBI Taxonomy" id="515662"/>
    <lineage>
        <taxon>Bacteria</taxon>
        <taxon>Bacillati</taxon>
        <taxon>Actinomycetota</taxon>
        <taxon>Actinomycetes</taxon>
        <taxon>Micrococcales</taxon>
        <taxon>Intrasporangiaceae</taxon>
        <taxon>Terrabacter</taxon>
    </lineage>
</organism>
<dbReference type="Pfam" id="PF03704">
    <property type="entry name" value="BTAD"/>
    <property type="match status" value="1"/>
</dbReference>
<dbReference type="InterPro" id="IPR027417">
    <property type="entry name" value="P-loop_NTPase"/>
</dbReference>
<comment type="similarity">
    <text evidence="1">Belongs to the AfsR/DnrI/RedD regulatory family.</text>
</comment>
<keyword evidence="4" id="KW-0804">Transcription</keyword>
<dbReference type="EMBL" id="BAABIW010000006">
    <property type="protein sequence ID" value="GAA5020102.1"/>
    <property type="molecule type" value="Genomic_DNA"/>
</dbReference>
<feature type="domain" description="OmpR/PhoB-type" evidence="6">
    <location>
        <begin position="1"/>
        <end position="103"/>
    </location>
</feature>
<dbReference type="InterPro" id="IPR036388">
    <property type="entry name" value="WH-like_DNA-bd_sf"/>
</dbReference>
<dbReference type="InterPro" id="IPR001867">
    <property type="entry name" value="OmpR/PhoB-type_DNA-bd"/>
</dbReference>
<dbReference type="SMART" id="SM00862">
    <property type="entry name" value="Trans_reg_C"/>
    <property type="match status" value="1"/>
</dbReference>
<feature type="DNA-binding region" description="OmpR/PhoB-type" evidence="5">
    <location>
        <begin position="1"/>
        <end position="103"/>
    </location>
</feature>
<evidence type="ECO:0000256" key="2">
    <source>
        <dbReference type="ARBA" id="ARBA00023015"/>
    </source>
</evidence>
<dbReference type="CDD" id="cd15831">
    <property type="entry name" value="BTAD"/>
    <property type="match status" value="1"/>
</dbReference>
<dbReference type="InterPro" id="IPR005158">
    <property type="entry name" value="BTAD"/>
</dbReference>
<dbReference type="PANTHER" id="PTHR35807">
    <property type="entry name" value="TRANSCRIPTIONAL REGULATOR REDD-RELATED"/>
    <property type="match status" value="1"/>
</dbReference>
<keyword evidence="3 5" id="KW-0238">DNA-binding</keyword>
<evidence type="ECO:0000313" key="7">
    <source>
        <dbReference type="EMBL" id="GAA5020102.1"/>
    </source>
</evidence>
<sequence length="979" mass="103204">MATIGPVTEVRLLGPVRVVVNGTERPVGGAKQSAVLAVLALRSPRLASTDQLIDAVWGSAPPESARTAVQVYVSGLRKVLGGDAALIERDGDAYRLVGPSLAVDVTDFERGVSEGRSALRAGDPVRAARLLDDALSLWRGSPLSGLESLPFHADSGRALDDTRVAALVDRADGLLRSGALEDAIRVARQVTIERPFEERAWCLLATARYHAGRQAEALDTCSEVRRRLGDELGIDPSPELAALELSILRQDLEPPLPPSAPAERGAVPDAAATGLPALPEPFVGRDDLVAAVVERLGTARLVNLVGLGGIGKTSVAVAVGHRWSECGRPVVFCELESESEPSGALDRLCRQLGIDPGDDPAEALAVVEAGTVVVLDNIEQVEGLGAVLVGILEVGRLTILATSRRPLRVRDEVVVPVAPLSLRSSDGRPSPAAELFLERVGRVRASLDRTAAIEAGERVCAALDGIPLAIGLVAARARVLTVEQIAARLEAGGDSGLERTRRRDGPARQASLAAVVVSSIEALEPTARELLPRVAELDGWMSLDLVETVFGPAPGGSVIDAVEDLVDAGLADHDDDGRVRLRRPIREFVRRRTDGSRPVDATAVVARVRTWVEGLTPPLLDRHDDAVLALVARDQDPLRGALARARDLELADELAALVLALHRYWLLSGRITEARRWIEAACGLAGSDGVNGWRLQVLRGTFAAYAGDPEAEAILAAALDRVGTDPDGVGPVDRVLVNGWCVRAAISAQRDAIEDATAAAAAASALAAASADPTLLNLANDITGYVAAYAGDFAAALEAHRAALVTLRGRGDEYDVVNVLTSMVDDLVGLGRVEEALAVSEEAFDLVVRQDSVALRAQVLTLRGLALVCAVRPGEARGCLLEGLRLGRDHLPDPFQQAVRLALLAVCAAVARQDPTAARLWGAAEGLLRDTRISVRSQLPAGVVAEVDGARSRLGRDFEVRAELGGATAERVIDALLDP</sequence>
<protein>
    <recommendedName>
        <fullName evidence="6">OmpR/PhoB-type domain-containing protein</fullName>
    </recommendedName>
</protein>
<dbReference type="Gene3D" id="1.10.10.10">
    <property type="entry name" value="Winged helix-like DNA-binding domain superfamily/Winged helix DNA-binding domain"/>
    <property type="match status" value="1"/>
</dbReference>
<dbReference type="Pfam" id="PF00486">
    <property type="entry name" value="Trans_reg_C"/>
    <property type="match status" value="1"/>
</dbReference>
<dbReference type="Gene3D" id="3.40.50.300">
    <property type="entry name" value="P-loop containing nucleotide triphosphate hydrolases"/>
    <property type="match status" value="1"/>
</dbReference>
<gene>
    <name evidence="7" type="ORF">GCM10023258_08460</name>
</gene>
<evidence type="ECO:0000256" key="4">
    <source>
        <dbReference type="ARBA" id="ARBA00023163"/>
    </source>
</evidence>
<evidence type="ECO:0000259" key="6">
    <source>
        <dbReference type="PROSITE" id="PS51755"/>
    </source>
</evidence>
<dbReference type="SUPFAM" id="SSF48452">
    <property type="entry name" value="TPR-like"/>
    <property type="match status" value="2"/>
</dbReference>
<dbReference type="SMART" id="SM01043">
    <property type="entry name" value="BTAD"/>
    <property type="match status" value="1"/>
</dbReference>
<comment type="caution">
    <text evidence="7">The sequence shown here is derived from an EMBL/GenBank/DDBJ whole genome shotgun (WGS) entry which is preliminary data.</text>
</comment>
<evidence type="ECO:0000256" key="3">
    <source>
        <dbReference type="ARBA" id="ARBA00023125"/>
    </source>
</evidence>
<dbReference type="SUPFAM" id="SSF52540">
    <property type="entry name" value="P-loop containing nucleoside triphosphate hydrolases"/>
    <property type="match status" value="1"/>
</dbReference>
<dbReference type="PRINTS" id="PR00364">
    <property type="entry name" value="DISEASERSIST"/>
</dbReference>
<reference evidence="8" key="1">
    <citation type="journal article" date="2019" name="Int. J. Syst. Evol. Microbiol.">
        <title>The Global Catalogue of Microorganisms (GCM) 10K type strain sequencing project: providing services to taxonomists for standard genome sequencing and annotation.</title>
        <authorList>
            <consortium name="The Broad Institute Genomics Platform"/>
            <consortium name="The Broad Institute Genome Sequencing Center for Infectious Disease"/>
            <person name="Wu L."/>
            <person name="Ma J."/>
        </authorList>
    </citation>
    <scope>NUCLEOTIDE SEQUENCE [LARGE SCALE GENOMIC DNA]</scope>
    <source>
        <strain evidence="8">JCM 17687</strain>
    </source>
</reference>
<keyword evidence="8" id="KW-1185">Reference proteome</keyword>
<dbReference type="InterPro" id="IPR011990">
    <property type="entry name" value="TPR-like_helical_dom_sf"/>
</dbReference>
<proteinExistence type="inferred from homology"/>
<dbReference type="PANTHER" id="PTHR35807:SF1">
    <property type="entry name" value="TRANSCRIPTIONAL REGULATOR REDD"/>
    <property type="match status" value="1"/>
</dbReference>
<evidence type="ECO:0000256" key="1">
    <source>
        <dbReference type="ARBA" id="ARBA00005820"/>
    </source>
</evidence>
<dbReference type="PROSITE" id="PS51755">
    <property type="entry name" value="OMPR_PHOB"/>
    <property type="match status" value="1"/>
</dbReference>
<name>A0ABP9J487_9MICO</name>
<evidence type="ECO:0000256" key="5">
    <source>
        <dbReference type="PROSITE-ProRule" id="PRU01091"/>
    </source>
</evidence>
<dbReference type="Gene3D" id="1.25.40.10">
    <property type="entry name" value="Tetratricopeptide repeat domain"/>
    <property type="match status" value="2"/>
</dbReference>
<accession>A0ABP9J487</accession>
<dbReference type="Proteomes" id="UP001500427">
    <property type="component" value="Unassembled WGS sequence"/>
</dbReference>
<dbReference type="InterPro" id="IPR016032">
    <property type="entry name" value="Sig_transdc_resp-reg_C-effctor"/>
</dbReference>
<keyword evidence="2" id="KW-0805">Transcription regulation</keyword>